<keyword evidence="2" id="KW-1185">Reference proteome</keyword>
<name>A0A1X2LR52_9MYCO</name>
<accession>A0A1X2LR52</accession>
<protein>
    <submittedName>
        <fullName evidence="1">Uncharacterized protein</fullName>
    </submittedName>
</protein>
<dbReference type="Gene3D" id="3.10.129.10">
    <property type="entry name" value="Hotdog Thioesterase"/>
    <property type="match status" value="1"/>
</dbReference>
<comment type="caution">
    <text evidence="1">The sequence shown here is derived from an EMBL/GenBank/DDBJ whole genome shotgun (WGS) entry which is preliminary data.</text>
</comment>
<proteinExistence type="predicted"/>
<dbReference type="OrthoDB" id="5242854at2"/>
<organism evidence="1 2">
    <name type="scientific">Mycobacterium decipiens</name>
    <dbReference type="NCBI Taxonomy" id="1430326"/>
    <lineage>
        <taxon>Bacteria</taxon>
        <taxon>Bacillati</taxon>
        <taxon>Actinomycetota</taxon>
        <taxon>Actinomycetes</taxon>
        <taxon>Mycobacteriales</taxon>
        <taxon>Mycobacteriaceae</taxon>
        <taxon>Mycobacterium</taxon>
    </lineage>
</organism>
<dbReference type="AlphaFoldDB" id="A0A1X2LR52"/>
<sequence>MVEPLTWPNEVTFHRWCSAVGTRSCTMRVRLQGANGGRIETEGFWTNLDKDTLTPSPITDGFFNRLATTTEEHQLKWHPWLPDPVPEGSASFSFPLRHTDIGTSLPPLEMPIPRTARCRARQIQTTHCRMTSEVRPGDKH</sequence>
<evidence type="ECO:0000313" key="2">
    <source>
        <dbReference type="Proteomes" id="UP000193247"/>
    </source>
</evidence>
<dbReference type="Proteomes" id="UP000193247">
    <property type="component" value="Unassembled WGS sequence"/>
</dbReference>
<dbReference type="InterPro" id="IPR029069">
    <property type="entry name" value="HotDog_dom_sf"/>
</dbReference>
<dbReference type="EMBL" id="NCXP01000028">
    <property type="protein sequence ID" value="OSC39072.1"/>
    <property type="molecule type" value="Genomic_DNA"/>
</dbReference>
<dbReference type="STRING" id="1430326.B8W66_18155"/>
<gene>
    <name evidence="1" type="ORF">B8W66_18155</name>
</gene>
<dbReference type="SUPFAM" id="SSF54637">
    <property type="entry name" value="Thioesterase/thiol ester dehydrase-isomerase"/>
    <property type="match status" value="1"/>
</dbReference>
<reference evidence="1 2" key="1">
    <citation type="submission" date="2017-04" db="EMBL/GenBank/DDBJ databases">
        <title>The new phylogeny of genus Mycobacterium.</title>
        <authorList>
            <person name="Tortoli E."/>
            <person name="Trovato A."/>
            <person name="Cirillo D.M."/>
        </authorList>
    </citation>
    <scope>NUCLEOTIDE SEQUENCE [LARGE SCALE GENOMIC DNA]</scope>
    <source>
        <strain evidence="1 2">TBL 1200985</strain>
    </source>
</reference>
<evidence type="ECO:0000313" key="1">
    <source>
        <dbReference type="EMBL" id="OSC39072.1"/>
    </source>
</evidence>